<dbReference type="NCBIfam" id="TIGR03160">
    <property type="entry name" value="cobT_DBIPRT"/>
    <property type="match status" value="1"/>
</dbReference>
<evidence type="ECO:0000256" key="1">
    <source>
        <dbReference type="ARBA" id="ARBA00002197"/>
    </source>
</evidence>
<dbReference type="OrthoDB" id="9781491at2"/>
<dbReference type="Proteomes" id="UP000241434">
    <property type="component" value="Unassembled WGS sequence"/>
</dbReference>
<organism evidence="12 13">
    <name type="scientific">Peptostreptococcus russellii</name>
    <dbReference type="NCBI Taxonomy" id="215200"/>
    <lineage>
        <taxon>Bacteria</taxon>
        <taxon>Bacillati</taxon>
        <taxon>Bacillota</taxon>
        <taxon>Clostridia</taxon>
        <taxon>Peptostreptococcales</taxon>
        <taxon>Peptostreptococcaceae</taxon>
        <taxon>Peptostreptococcus</taxon>
    </lineage>
</organism>
<dbReference type="InterPro" id="IPR017846">
    <property type="entry name" value="Nict_dMeBzImd_PRibTrfase_bact"/>
</dbReference>
<dbReference type="UniPathway" id="UPA00061">
    <property type="reaction ID" value="UER00516"/>
</dbReference>
<keyword evidence="8 11" id="KW-0808">Transferase</keyword>
<feature type="active site" description="Proton acceptor" evidence="11">
    <location>
        <position position="318"/>
    </location>
</feature>
<dbReference type="EMBL" id="JYGE01000007">
    <property type="protein sequence ID" value="PSJ30834.1"/>
    <property type="molecule type" value="Genomic_DNA"/>
</dbReference>
<dbReference type="InterPro" id="IPR003200">
    <property type="entry name" value="Nict_dMeBzImd_PRibTrfase"/>
</dbReference>
<dbReference type="HAMAP" id="MF_00230">
    <property type="entry name" value="CobT"/>
    <property type="match status" value="1"/>
</dbReference>
<comment type="similarity">
    <text evidence="3 11">Belongs to the CobT family.</text>
</comment>
<evidence type="ECO:0000256" key="8">
    <source>
        <dbReference type="ARBA" id="ARBA00022679"/>
    </source>
</evidence>
<comment type="catalytic activity">
    <reaction evidence="10 11">
        <text>5,6-dimethylbenzimidazole + nicotinate beta-D-ribonucleotide = alpha-ribazole 5'-phosphate + nicotinate + H(+)</text>
        <dbReference type="Rhea" id="RHEA:11196"/>
        <dbReference type="ChEBI" id="CHEBI:15378"/>
        <dbReference type="ChEBI" id="CHEBI:15890"/>
        <dbReference type="ChEBI" id="CHEBI:32544"/>
        <dbReference type="ChEBI" id="CHEBI:57502"/>
        <dbReference type="ChEBI" id="CHEBI:57918"/>
        <dbReference type="EC" id="2.4.2.21"/>
    </reaction>
</comment>
<gene>
    <name evidence="11 12" type="primary">cobT</name>
    <name evidence="12" type="ORF">UF10_08185</name>
</gene>
<protein>
    <recommendedName>
        <fullName evidence="5 11">Nicotinate-nucleotide--dimethylbenzimidazole phosphoribosyltransferase</fullName>
        <shortName evidence="11">NN:DBI PRT</shortName>
        <ecNumber evidence="4 11">2.4.2.21</ecNumber>
    </recommendedName>
    <alternativeName>
        <fullName evidence="9 11">N(1)-alpha-phosphoribosyltransferase</fullName>
    </alternativeName>
</protein>
<keyword evidence="6 11" id="KW-0169">Cobalamin biosynthesis</keyword>
<evidence type="ECO:0000256" key="9">
    <source>
        <dbReference type="ARBA" id="ARBA00030686"/>
    </source>
</evidence>
<dbReference type="PANTHER" id="PTHR43463:SF1">
    <property type="entry name" value="NICOTINATE-NUCLEOTIDE--DIMETHYLBENZIMIDAZOLE PHOSPHORIBOSYLTRANSFERASE"/>
    <property type="match status" value="1"/>
</dbReference>
<evidence type="ECO:0000256" key="6">
    <source>
        <dbReference type="ARBA" id="ARBA00022573"/>
    </source>
</evidence>
<comment type="caution">
    <text evidence="12">The sequence shown here is derived from an EMBL/GenBank/DDBJ whole genome shotgun (WGS) entry which is preliminary data.</text>
</comment>
<dbReference type="GO" id="GO:0009236">
    <property type="term" value="P:cobalamin biosynthetic process"/>
    <property type="evidence" value="ECO:0007669"/>
    <property type="project" value="UniProtKB-UniRule"/>
</dbReference>
<dbReference type="CDD" id="cd02439">
    <property type="entry name" value="DMB-PRT_CobT"/>
    <property type="match status" value="1"/>
</dbReference>
<dbReference type="Pfam" id="PF02277">
    <property type="entry name" value="DBI_PRT"/>
    <property type="match status" value="1"/>
</dbReference>
<keyword evidence="7 11" id="KW-0328">Glycosyltransferase</keyword>
<reference evidence="12" key="1">
    <citation type="thesis" date="2015" institute="Rutgers" country="The State University of New Jersey, 14 College Farm Rd., New Brunswick, NJ, USA">
        <title>Ammonia toxicity in bacteria and its implications for treatment of and resource recovery from highly nitrogenous organic wastes.</title>
        <authorList>
            <person name="Luther A.K."/>
        </authorList>
    </citation>
    <scope>NUCLEOTIDE SEQUENCE</scope>
    <source>
        <strain evidence="12">RT-10B</strain>
    </source>
</reference>
<dbReference type="EC" id="2.4.2.21" evidence="4 11"/>
<evidence type="ECO:0000256" key="4">
    <source>
        <dbReference type="ARBA" id="ARBA00011991"/>
    </source>
</evidence>
<evidence type="ECO:0000256" key="7">
    <source>
        <dbReference type="ARBA" id="ARBA00022676"/>
    </source>
</evidence>
<dbReference type="NCBIfam" id="NF000996">
    <property type="entry name" value="PRK00105.1"/>
    <property type="match status" value="1"/>
</dbReference>
<evidence type="ECO:0000256" key="2">
    <source>
        <dbReference type="ARBA" id="ARBA00005049"/>
    </source>
</evidence>
<dbReference type="AlphaFoldDB" id="A0A2P7PYP9"/>
<sequence length="360" mass="38718">MNLLVSISRNIYSLDDISMKKAKHKWDELIHPKDTLGKLEDITVMLSGVYGNINLEDRPKKCIIAFAADHGVYEEGVSPQVQEITRLQFQNFTNGKCAVGALAKFNNTDIVPVDIGMKGRNSIYGVLDYKIREGTSNMAIGPAMTVEEAVKSIEIGIEVAEKCIVDGYKIIGVGEMGISNTTPATAILSVMSGKDPIEVTDCGAGLCEDKIRHKSDIIRKSIEINNPNPTDGIEVLSKVGGFEIGGIAGVILGCAANRIPVVIDGYISYAAALIAYRINPKSIEYIIPSHKSSEIGSTEALSILGLEPILDLNMRLGEGTGAALAMNIIDSAIFAYNNMASFKDEAIGEYMGPDVDLESK</sequence>
<name>A0A2P7PYP9_9FIRM</name>
<dbReference type="SUPFAM" id="SSF52733">
    <property type="entry name" value="Nicotinate mononucleotide:5,6-dimethylbenzimidazole phosphoribosyltransferase (CobT)"/>
    <property type="match status" value="1"/>
</dbReference>
<accession>A0A2P7PYP9</accession>
<dbReference type="GO" id="GO:0008939">
    <property type="term" value="F:nicotinate-nucleotide-dimethylbenzimidazole phosphoribosyltransferase activity"/>
    <property type="evidence" value="ECO:0007669"/>
    <property type="project" value="UniProtKB-UniRule"/>
</dbReference>
<evidence type="ECO:0000256" key="5">
    <source>
        <dbReference type="ARBA" id="ARBA00015486"/>
    </source>
</evidence>
<dbReference type="Gene3D" id="3.40.50.10210">
    <property type="match status" value="1"/>
</dbReference>
<dbReference type="InterPro" id="IPR023195">
    <property type="entry name" value="Nict_dMeBzImd_PRibTrfase_N"/>
</dbReference>
<dbReference type="FunFam" id="3.40.50.10210:FF:000001">
    <property type="entry name" value="Nicotinate-nucleotide--dimethylbenzimidazole phosphoribosyltransferase"/>
    <property type="match status" value="1"/>
</dbReference>
<proteinExistence type="inferred from homology"/>
<comment type="pathway">
    <text evidence="2 11">Nucleoside biosynthesis; alpha-ribazole biosynthesis; alpha-ribazole from 5,6-dimethylbenzimidazole: step 1/2.</text>
</comment>
<evidence type="ECO:0000313" key="12">
    <source>
        <dbReference type="EMBL" id="PSJ30834.1"/>
    </source>
</evidence>
<dbReference type="Gene3D" id="1.10.1610.10">
    <property type="match status" value="1"/>
</dbReference>
<dbReference type="InterPro" id="IPR036087">
    <property type="entry name" value="Nict_dMeBzImd_PRibTrfase_sf"/>
</dbReference>
<evidence type="ECO:0000313" key="13">
    <source>
        <dbReference type="Proteomes" id="UP000241434"/>
    </source>
</evidence>
<evidence type="ECO:0000256" key="11">
    <source>
        <dbReference type="HAMAP-Rule" id="MF_00230"/>
    </source>
</evidence>
<dbReference type="RefSeq" id="WP_106777324.1">
    <property type="nucleotide sequence ID" value="NZ_JYGE01000007.1"/>
</dbReference>
<keyword evidence="13" id="KW-1185">Reference proteome</keyword>
<comment type="function">
    <text evidence="1 11">Catalyzes the synthesis of alpha-ribazole-5'-phosphate from nicotinate mononucleotide (NAMN) and 5,6-dimethylbenzimidazole (DMB).</text>
</comment>
<evidence type="ECO:0000256" key="10">
    <source>
        <dbReference type="ARBA" id="ARBA00047340"/>
    </source>
</evidence>
<dbReference type="PANTHER" id="PTHR43463">
    <property type="entry name" value="NICOTINATE-NUCLEOTIDE--DIMETHYLBENZIMIDAZOLE PHOSPHORIBOSYLTRANSFERASE"/>
    <property type="match status" value="1"/>
</dbReference>
<evidence type="ECO:0000256" key="3">
    <source>
        <dbReference type="ARBA" id="ARBA00007110"/>
    </source>
</evidence>